<dbReference type="GO" id="GO:0008270">
    <property type="term" value="F:zinc ion binding"/>
    <property type="evidence" value="ECO:0007669"/>
    <property type="project" value="UniProtKB-KW"/>
</dbReference>
<evidence type="ECO:0000256" key="1">
    <source>
        <dbReference type="ARBA" id="ARBA00022723"/>
    </source>
</evidence>
<keyword evidence="1" id="KW-0479">Metal-binding</keyword>
<dbReference type="Proteomes" id="UP000295724">
    <property type="component" value="Unassembled WGS sequence"/>
</dbReference>
<evidence type="ECO:0000259" key="4">
    <source>
        <dbReference type="PROSITE" id="PS01358"/>
    </source>
</evidence>
<evidence type="ECO:0000256" key="2">
    <source>
        <dbReference type="ARBA" id="ARBA00022771"/>
    </source>
</evidence>
<keyword evidence="3" id="KW-0862">Zinc</keyword>
<dbReference type="Pfam" id="PF09413">
    <property type="entry name" value="DUF2007"/>
    <property type="match status" value="1"/>
</dbReference>
<dbReference type="EMBL" id="SNZB01000001">
    <property type="protein sequence ID" value="TDR23606.1"/>
    <property type="molecule type" value="Genomic_DNA"/>
</dbReference>
<organism evidence="5 6">
    <name type="scientific">Marinicella litoralis</name>
    <dbReference type="NCBI Taxonomy" id="644220"/>
    <lineage>
        <taxon>Bacteria</taxon>
        <taxon>Pseudomonadati</taxon>
        <taxon>Pseudomonadota</taxon>
        <taxon>Gammaproteobacteria</taxon>
        <taxon>Lysobacterales</taxon>
        <taxon>Marinicellaceae</taxon>
        <taxon>Marinicella</taxon>
    </lineage>
</organism>
<evidence type="ECO:0000313" key="5">
    <source>
        <dbReference type="EMBL" id="TDR23606.1"/>
    </source>
</evidence>
<accession>A0A4R6XUT9</accession>
<keyword evidence="2" id="KW-0863">Zinc-finger</keyword>
<reference evidence="5 6" key="1">
    <citation type="submission" date="2019-03" db="EMBL/GenBank/DDBJ databases">
        <title>Genomic Encyclopedia of Type Strains, Phase IV (KMG-IV): sequencing the most valuable type-strain genomes for metagenomic binning, comparative biology and taxonomic classification.</title>
        <authorList>
            <person name="Goeker M."/>
        </authorList>
    </citation>
    <scope>NUCLEOTIDE SEQUENCE [LARGE SCALE GENOMIC DNA]</scope>
    <source>
        <strain evidence="5 6">DSM 25488</strain>
    </source>
</reference>
<feature type="domain" description="RanBP2-type" evidence="4">
    <location>
        <begin position="85"/>
        <end position="104"/>
    </location>
</feature>
<name>A0A4R6XUT9_9GAMM</name>
<dbReference type="RefSeq" id="WP_099017768.1">
    <property type="nucleotide sequence ID" value="NZ_NIHB01000001.1"/>
</dbReference>
<keyword evidence="6" id="KW-1185">Reference proteome</keyword>
<dbReference type="OrthoDB" id="9814654at2"/>
<dbReference type="AlphaFoldDB" id="A0A4R6XUT9"/>
<gene>
    <name evidence="5" type="ORF">C8D91_0470</name>
</gene>
<sequence length="113" mass="13118">MKKIFVDELLTWVIQAKNTLEEANIPCFIKNEFSTSAAGEVPFFETWPELWIHRDADWERALELVQPLRESRKSQPENAEQLIDWTCSQCGETNEGHFALCWSCGRLLDTVTE</sequence>
<evidence type="ECO:0000313" key="6">
    <source>
        <dbReference type="Proteomes" id="UP000295724"/>
    </source>
</evidence>
<dbReference type="InterPro" id="IPR001876">
    <property type="entry name" value="Znf_RanBP2"/>
</dbReference>
<comment type="caution">
    <text evidence="5">The sequence shown here is derived from an EMBL/GenBank/DDBJ whole genome shotgun (WGS) entry which is preliminary data.</text>
</comment>
<dbReference type="InterPro" id="IPR055999">
    <property type="entry name" value="DUF7577"/>
</dbReference>
<protein>
    <submittedName>
        <fullName evidence="5">Putative signal transducing protein</fullName>
    </submittedName>
</protein>
<dbReference type="PROSITE" id="PS01358">
    <property type="entry name" value="ZF_RANBP2_1"/>
    <property type="match status" value="1"/>
</dbReference>
<dbReference type="InterPro" id="IPR018551">
    <property type="entry name" value="DUF2007"/>
</dbReference>
<dbReference type="Pfam" id="PF24463">
    <property type="entry name" value="DUF7577"/>
    <property type="match status" value="1"/>
</dbReference>
<proteinExistence type="predicted"/>
<evidence type="ECO:0000256" key="3">
    <source>
        <dbReference type="ARBA" id="ARBA00022833"/>
    </source>
</evidence>